<comment type="caution">
    <text evidence="2">The sequence shown here is derived from an EMBL/GenBank/DDBJ whole genome shotgun (WGS) entry which is preliminary data.</text>
</comment>
<dbReference type="EMBL" id="ABXA01000030">
    <property type="protein sequence ID" value="EEB36035.1"/>
    <property type="molecule type" value="Genomic_DNA"/>
</dbReference>
<evidence type="ECO:0000313" key="2">
    <source>
        <dbReference type="EMBL" id="EEB36035.1"/>
    </source>
</evidence>
<dbReference type="InterPro" id="IPR040644">
    <property type="entry name" value="HydF_tetramer"/>
</dbReference>
<protein>
    <recommendedName>
        <fullName evidence="1">Hydrogen maturase F tetramerization domain-containing protein</fullName>
    </recommendedName>
</protein>
<dbReference type="Proteomes" id="UP000005451">
    <property type="component" value="Unassembled WGS sequence"/>
</dbReference>
<reference evidence="2 3" key="1">
    <citation type="submission" date="2008-09" db="EMBL/GenBank/DDBJ databases">
        <authorList>
            <person name="Fulton L."/>
            <person name="Clifton S."/>
            <person name="Fulton B."/>
            <person name="Xu J."/>
            <person name="Minx P."/>
            <person name="Pepin K.H."/>
            <person name="Johnson M."/>
            <person name="Thiruvilangam P."/>
            <person name="Bhonagiri V."/>
            <person name="Nash W.E."/>
            <person name="Mardis E.R."/>
            <person name="Wilson R.K."/>
        </authorList>
    </citation>
    <scope>NUCLEOTIDE SEQUENCE [LARGE SCALE GENOMIC DNA]</scope>
    <source>
        <strain evidence="2 3">DSM 7454</strain>
    </source>
</reference>
<organism evidence="2 3">
    <name type="scientific">Anaerococcus hydrogenalis DSM 7454</name>
    <dbReference type="NCBI Taxonomy" id="561177"/>
    <lineage>
        <taxon>Bacteria</taxon>
        <taxon>Bacillati</taxon>
        <taxon>Bacillota</taxon>
        <taxon>Tissierellia</taxon>
        <taxon>Tissierellales</taxon>
        <taxon>Peptoniphilaceae</taxon>
        <taxon>Anaerococcus</taxon>
    </lineage>
</organism>
<dbReference type="Gene3D" id="3.40.50.11410">
    <property type="match status" value="1"/>
</dbReference>
<reference evidence="2 3" key="2">
    <citation type="submission" date="2008-10" db="EMBL/GenBank/DDBJ databases">
        <title>Draft genome sequence of Anaerococcus hydrogenalis (DSM 7454).</title>
        <authorList>
            <person name="Sudarsanam P."/>
            <person name="Ley R."/>
            <person name="Guruge J."/>
            <person name="Turnbaugh P.J."/>
            <person name="Mahowald M."/>
            <person name="Liep D."/>
            <person name="Gordon J."/>
        </authorList>
    </citation>
    <scope>NUCLEOTIDE SEQUENCE [LARGE SCALE GENOMIC DNA]</scope>
    <source>
        <strain evidence="2 3">DSM 7454</strain>
    </source>
</reference>
<dbReference type="AlphaFoldDB" id="B6W959"/>
<sequence>MFNKKYVMERIKQAKEKNIPMTNYGIVIAYLNGILDKISI</sequence>
<name>B6W959_9FIRM</name>
<accession>B6W959</accession>
<dbReference type="STRING" id="561177.ANHYDRO_01110"/>
<dbReference type="Pfam" id="PF18133">
    <property type="entry name" value="HydF_tetramer"/>
    <property type="match status" value="1"/>
</dbReference>
<evidence type="ECO:0000313" key="3">
    <source>
        <dbReference type="Proteomes" id="UP000005451"/>
    </source>
</evidence>
<evidence type="ECO:0000259" key="1">
    <source>
        <dbReference type="Pfam" id="PF18133"/>
    </source>
</evidence>
<feature type="domain" description="Hydrogen maturase F tetramerization" evidence="1">
    <location>
        <begin position="1"/>
        <end position="37"/>
    </location>
</feature>
<gene>
    <name evidence="2" type="ORF">ANHYDRO_01110</name>
</gene>
<dbReference type="eggNOG" id="COG0486">
    <property type="taxonomic scope" value="Bacteria"/>
</dbReference>
<proteinExistence type="predicted"/>